<dbReference type="OrthoDB" id="9770644at2"/>
<dbReference type="Pfam" id="PF04962">
    <property type="entry name" value="KduI"/>
    <property type="match status" value="1"/>
</dbReference>
<evidence type="ECO:0000256" key="4">
    <source>
        <dbReference type="ARBA" id="ARBA00022833"/>
    </source>
</evidence>
<dbReference type="SUPFAM" id="SSF51182">
    <property type="entry name" value="RmlC-like cupins"/>
    <property type="match status" value="1"/>
</dbReference>
<dbReference type="AlphaFoldDB" id="A0A4R4E570"/>
<keyword evidence="3 6" id="KW-0479">Metal-binding</keyword>
<sequence>MKFLHAVHPRDFRQYNTEQIREQFLLDGLTRPGDQRAVYTHYDRMIVGAAVPTAAPLPLEAHPELRAAFFLERREIGILNIAAGTGIVEADGERFRLEKLDCLYLGMGSRDVRFLSEDAATPARFVYFSAPAHHTYPARLMRPAEALPAELGAPETSNQRTINKYIHADGIQSCQLVLGVTNFKPGSIWNTMPAHTHGRRMEAYFYFDLPEDQRIVHLMGEPQETRHLLVRNEEGIVSPPWSIHSGVGTAAYSFIWAMAGENKAFTDMDPVPLGELR</sequence>
<dbReference type="EC" id="5.3.1.17" evidence="6"/>
<evidence type="ECO:0000313" key="7">
    <source>
        <dbReference type="EMBL" id="TCZ73171.1"/>
    </source>
</evidence>
<dbReference type="InterPro" id="IPR007045">
    <property type="entry name" value="KduI"/>
</dbReference>
<dbReference type="PANTHER" id="PTHR38461">
    <property type="entry name" value="4-DEOXY-L-THREO-5-HEXOSULOSE-URONATE KETOL-ISOMERASE"/>
    <property type="match status" value="1"/>
</dbReference>
<evidence type="ECO:0000256" key="5">
    <source>
        <dbReference type="ARBA" id="ARBA00023235"/>
    </source>
</evidence>
<evidence type="ECO:0000256" key="2">
    <source>
        <dbReference type="ARBA" id="ARBA00008086"/>
    </source>
</evidence>
<comment type="caution">
    <text evidence="7">The sequence shown here is derived from an EMBL/GenBank/DDBJ whole genome shotgun (WGS) entry which is preliminary data.</text>
</comment>
<evidence type="ECO:0000256" key="6">
    <source>
        <dbReference type="HAMAP-Rule" id="MF_00687"/>
    </source>
</evidence>
<dbReference type="InterPro" id="IPR021120">
    <property type="entry name" value="KduI/IolB_isomerase"/>
</dbReference>
<dbReference type="GO" id="GO:0019698">
    <property type="term" value="P:D-galacturonate catabolic process"/>
    <property type="evidence" value="ECO:0007669"/>
    <property type="project" value="TreeGrafter"/>
</dbReference>
<comment type="similarity">
    <text evidence="2 6">Belongs to the KduI family.</text>
</comment>
<evidence type="ECO:0000256" key="3">
    <source>
        <dbReference type="ARBA" id="ARBA00022723"/>
    </source>
</evidence>
<feature type="binding site" evidence="6">
    <location>
        <position position="244"/>
    </location>
    <ligand>
        <name>Zn(2+)</name>
        <dbReference type="ChEBI" id="CHEBI:29105"/>
    </ligand>
</feature>
<dbReference type="GO" id="GO:0008697">
    <property type="term" value="F:4-deoxy-L-threo-5-hexosulose-uronate ketol-isomerase activity"/>
    <property type="evidence" value="ECO:0007669"/>
    <property type="project" value="UniProtKB-UniRule"/>
</dbReference>
<dbReference type="PANTHER" id="PTHR38461:SF1">
    <property type="entry name" value="4-DEOXY-L-THREO-5-HEXOSULOSE-URONATE KETOL-ISOMERASE"/>
    <property type="match status" value="1"/>
</dbReference>
<name>A0A4R4E570_9BACT</name>
<dbReference type="Proteomes" id="UP000295164">
    <property type="component" value="Unassembled WGS sequence"/>
</dbReference>
<dbReference type="HAMAP" id="MF_00687">
    <property type="entry name" value="KduI"/>
    <property type="match status" value="1"/>
</dbReference>
<dbReference type="CDD" id="cd20491">
    <property type="entry name" value="cupin_KduI_C"/>
    <property type="match status" value="1"/>
</dbReference>
<feature type="binding site" evidence="6">
    <location>
        <position position="202"/>
    </location>
    <ligand>
        <name>Zn(2+)</name>
        <dbReference type="ChEBI" id="CHEBI:29105"/>
    </ligand>
</feature>
<comment type="pathway">
    <text evidence="6">Glycan metabolism; pectin degradation; 2-dehydro-3-deoxy-D-gluconate from pectin: step 4/5.</text>
</comment>
<dbReference type="NCBIfam" id="NF002091">
    <property type="entry name" value="PRK00924.1"/>
    <property type="match status" value="1"/>
</dbReference>
<dbReference type="InterPro" id="IPR014710">
    <property type="entry name" value="RmlC-like_jellyroll"/>
</dbReference>
<protein>
    <recommendedName>
        <fullName evidence="6">4-deoxy-L-threo-5-hexosulose-uronate ketol-isomerase</fullName>
        <ecNumber evidence="6">5.3.1.17</ecNumber>
    </recommendedName>
    <alternativeName>
        <fullName evidence="6">5-keto-4-deoxyuronate isomerase</fullName>
    </alternativeName>
    <alternativeName>
        <fullName evidence="6">DKI isomerase</fullName>
    </alternativeName>
</protein>
<dbReference type="Gene3D" id="2.60.120.520">
    <property type="entry name" value="pectin degrading enzyme 5-keto 4- deoxyuronate isomerase, domain 1"/>
    <property type="match status" value="1"/>
</dbReference>
<reference evidence="7 8" key="1">
    <citation type="submission" date="2019-03" db="EMBL/GenBank/DDBJ databases">
        <authorList>
            <person name="Kim M.K.M."/>
        </authorList>
    </citation>
    <scope>NUCLEOTIDE SEQUENCE [LARGE SCALE GENOMIC DNA]</scope>
    <source>
        <strain evidence="7 8">17J68-15</strain>
    </source>
</reference>
<dbReference type="GO" id="GO:0045490">
    <property type="term" value="P:pectin catabolic process"/>
    <property type="evidence" value="ECO:0007669"/>
    <property type="project" value="UniProtKB-UniRule"/>
</dbReference>
<proteinExistence type="inferred from homology"/>
<evidence type="ECO:0000256" key="1">
    <source>
        <dbReference type="ARBA" id="ARBA00000552"/>
    </source>
</evidence>
<dbReference type="CDD" id="cd20294">
    <property type="entry name" value="cupin_KduI_N"/>
    <property type="match status" value="1"/>
</dbReference>
<keyword evidence="8" id="KW-1185">Reference proteome</keyword>
<comment type="catalytic activity">
    <reaction evidence="1 6">
        <text>5-dehydro-4-deoxy-D-glucuronate = 3-deoxy-D-glycero-2,5-hexodiulosonate</text>
        <dbReference type="Rhea" id="RHEA:23896"/>
        <dbReference type="ChEBI" id="CHEBI:17117"/>
        <dbReference type="ChEBI" id="CHEBI:29071"/>
        <dbReference type="EC" id="5.3.1.17"/>
    </reaction>
</comment>
<gene>
    <name evidence="6" type="primary">kduI</name>
    <name evidence="7" type="ORF">E0486_07405</name>
</gene>
<organism evidence="7 8">
    <name type="scientific">Flaviaesturariibacter aridisoli</name>
    <dbReference type="NCBI Taxonomy" id="2545761"/>
    <lineage>
        <taxon>Bacteria</taxon>
        <taxon>Pseudomonadati</taxon>
        <taxon>Bacteroidota</taxon>
        <taxon>Chitinophagia</taxon>
        <taxon>Chitinophagales</taxon>
        <taxon>Chitinophagaceae</taxon>
        <taxon>Flaviaestuariibacter</taxon>
    </lineage>
</organism>
<feature type="binding site" evidence="6">
    <location>
        <position position="195"/>
    </location>
    <ligand>
        <name>Zn(2+)</name>
        <dbReference type="ChEBI" id="CHEBI:29105"/>
    </ligand>
</feature>
<dbReference type="GO" id="GO:0008270">
    <property type="term" value="F:zinc ion binding"/>
    <property type="evidence" value="ECO:0007669"/>
    <property type="project" value="UniProtKB-UniRule"/>
</dbReference>
<comment type="cofactor">
    <cofactor evidence="6">
        <name>Zn(2+)</name>
        <dbReference type="ChEBI" id="CHEBI:29105"/>
    </cofactor>
    <text evidence="6">Binds 1 zinc ion per subunit.</text>
</comment>
<dbReference type="EMBL" id="SKFH01000008">
    <property type="protein sequence ID" value="TCZ73171.1"/>
    <property type="molecule type" value="Genomic_DNA"/>
</dbReference>
<keyword evidence="4 6" id="KW-0862">Zinc</keyword>
<dbReference type="PIRSF" id="PIRSF006625">
    <property type="entry name" value="KduI"/>
    <property type="match status" value="1"/>
</dbReference>
<feature type="binding site" evidence="6">
    <location>
        <position position="197"/>
    </location>
    <ligand>
        <name>Zn(2+)</name>
        <dbReference type="ChEBI" id="CHEBI:29105"/>
    </ligand>
</feature>
<evidence type="ECO:0000313" key="8">
    <source>
        <dbReference type="Proteomes" id="UP000295164"/>
    </source>
</evidence>
<dbReference type="RefSeq" id="WP_131851516.1">
    <property type="nucleotide sequence ID" value="NZ_SKFH01000008.1"/>
</dbReference>
<dbReference type="InterPro" id="IPR027449">
    <property type="entry name" value="KduI_N"/>
</dbReference>
<dbReference type="UniPathway" id="UPA00545">
    <property type="reaction ID" value="UER00826"/>
</dbReference>
<dbReference type="GO" id="GO:0042840">
    <property type="term" value="P:D-glucuronate catabolic process"/>
    <property type="evidence" value="ECO:0007669"/>
    <property type="project" value="TreeGrafter"/>
</dbReference>
<dbReference type="InterPro" id="IPR011051">
    <property type="entry name" value="RmlC_Cupin_sf"/>
</dbReference>
<comment type="function">
    <text evidence="6">Catalyzes the isomerization of 5-dehydro-4-deoxy-D-glucuronate to 3-deoxy-D-glycero-2,5-hexodiulosonate.</text>
</comment>
<dbReference type="Gene3D" id="2.60.120.10">
    <property type="entry name" value="Jelly Rolls"/>
    <property type="match status" value="1"/>
</dbReference>
<accession>A0A4R4E570</accession>
<keyword evidence="5 6" id="KW-0413">Isomerase</keyword>